<dbReference type="AlphaFoldDB" id="A0A564YZP9"/>
<dbReference type="EMBL" id="CABIJS010000521">
    <property type="protein sequence ID" value="VUZ52722.1"/>
    <property type="molecule type" value="Genomic_DNA"/>
</dbReference>
<protein>
    <submittedName>
        <fullName evidence="2">Uncharacterized protein</fullName>
    </submittedName>
</protein>
<name>A0A564YZP9_HYMDI</name>
<evidence type="ECO:0000313" key="2">
    <source>
        <dbReference type="EMBL" id="VUZ52722.1"/>
    </source>
</evidence>
<feature type="compositionally biased region" description="Polar residues" evidence="1">
    <location>
        <begin position="91"/>
        <end position="110"/>
    </location>
</feature>
<keyword evidence="3" id="KW-1185">Reference proteome</keyword>
<dbReference type="Gene3D" id="1.10.1420.10">
    <property type="match status" value="1"/>
</dbReference>
<dbReference type="SUPFAM" id="SSF48334">
    <property type="entry name" value="DNA repair protein MutS, domain III"/>
    <property type="match status" value="1"/>
</dbReference>
<accession>A0A564YZP9</accession>
<dbReference type="Proteomes" id="UP000321570">
    <property type="component" value="Unassembled WGS sequence"/>
</dbReference>
<proteinExistence type="predicted"/>
<feature type="non-terminal residue" evidence="2">
    <location>
        <position position="1"/>
    </location>
</feature>
<dbReference type="InterPro" id="IPR036187">
    <property type="entry name" value="DNA_mismatch_repair_MutS_sf"/>
</dbReference>
<evidence type="ECO:0000313" key="3">
    <source>
        <dbReference type="Proteomes" id="UP000321570"/>
    </source>
</evidence>
<reference evidence="2 3" key="1">
    <citation type="submission" date="2019-07" db="EMBL/GenBank/DDBJ databases">
        <authorList>
            <person name="Jastrzebski P J."/>
            <person name="Paukszto L."/>
            <person name="Jastrzebski P J."/>
        </authorList>
    </citation>
    <scope>NUCLEOTIDE SEQUENCE [LARGE SCALE GENOMIC DNA]</scope>
    <source>
        <strain evidence="2 3">WMS-il1</strain>
    </source>
</reference>
<feature type="non-terminal residue" evidence="2">
    <location>
        <position position="195"/>
    </location>
</feature>
<organism evidence="2 3">
    <name type="scientific">Hymenolepis diminuta</name>
    <name type="common">Rat tapeworm</name>
    <dbReference type="NCBI Taxonomy" id="6216"/>
    <lineage>
        <taxon>Eukaryota</taxon>
        <taxon>Metazoa</taxon>
        <taxon>Spiralia</taxon>
        <taxon>Lophotrochozoa</taxon>
        <taxon>Platyhelminthes</taxon>
        <taxon>Cestoda</taxon>
        <taxon>Eucestoda</taxon>
        <taxon>Cyclophyllidea</taxon>
        <taxon>Hymenolepididae</taxon>
        <taxon>Hymenolepis</taxon>
    </lineage>
</organism>
<feature type="compositionally biased region" description="Basic and acidic residues" evidence="1">
    <location>
        <begin position="149"/>
        <end position="163"/>
    </location>
</feature>
<evidence type="ECO:0000256" key="1">
    <source>
        <dbReference type="SAM" id="MobiDB-lite"/>
    </source>
</evidence>
<gene>
    <name evidence="2" type="ORF">WMSIL1_LOCUS11181</name>
</gene>
<feature type="region of interest" description="Disordered" evidence="1">
    <location>
        <begin position="91"/>
        <end position="165"/>
    </location>
</feature>
<sequence length="195" mass="20774">RRLRASLLEPPKDLTTITCRQDSVEELIAKPQILLEIQNVLVKFPAIDSLLSMCIHLSDFPAPLTDLLTATSTSESAVIFASTASFKAQQTTTSPDIVNDGNLLTPSSDVEMSHDGSGVGTSQQRTTGESGLNISATAARLPSMPTSTSREHANATTVNDKDSSQSAASTLISAVNIEKNAELRITKLIAIKHML</sequence>
<feature type="compositionally biased region" description="Polar residues" evidence="1">
    <location>
        <begin position="120"/>
        <end position="136"/>
    </location>
</feature>